<organism evidence="3 4">
    <name type="scientific">Panagrolaimus davidi</name>
    <dbReference type="NCBI Taxonomy" id="227884"/>
    <lineage>
        <taxon>Eukaryota</taxon>
        <taxon>Metazoa</taxon>
        <taxon>Ecdysozoa</taxon>
        <taxon>Nematoda</taxon>
        <taxon>Chromadorea</taxon>
        <taxon>Rhabditida</taxon>
        <taxon>Tylenchina</taxon>
        <taxon>Panagrolaimomorpha</taxon>
        <taxon>Panagrolaimoidea</taxon>
        <taxon>Panagrolaimidae</taxon>
        <taxon>Panagrolaimus</taxon>
    </lineage>
</organism>
<reference evidence="4" key="1">
    <citation type="submission" date="2022-11" db="UniProtKB">
        <authorList>
            <consortium name="WormBaseParasite"/>
        </authorList>
    </citation>
    <scope>IDENTIFICATION</scope>
</reference>
<keyword evidence="1" id="KW-0009">Actin-binding</keyword>
<feature type="domain" description="Myosin motor" evidence="2">
    <location>
        <begin position="1"/>
        <end position="38"/>
    </location>
</feature>
<accession>A0A914PPY5</accession>
<evidence type="ECO:0000313" key="4">
    <source>
        <dbReference type="WBParaSite" id="PDA_v2.g20616.t1"/>
    </source>
</evidence>
<protein>
    <submittedName>
        <fullName evidence="4">Myosin motor domain-containing protein</fullName>
    </submittedName>
</protein>
<dbReference type="GO" id="GO:0003774">
    <property type="term" value="F:cytoskeletal motor activity"/>
    <property type="evidence" value="ECO:0007669"/>
    <property type="project" value="InterPro"/>
</dbReference>
<sequence>MLARLVRQKHLTDENFRVGKTKVFFKAGIVASLEDYRDLRLAELITGFQAQIRWYYRGFDVKRRREQLTALKVIHHNIPSYGSRKRTRCP</sequence>
<dbReference type="Proteomes" id="UP000887578">
    <property type="component" value="Unplaced"/>
</dbReference>
<evidence type="ECO:0000256" key="1">
    <source>
        <dbReference type="PROSITE-ProRule" id="PRU00782"/>
    </source>
</evidence>
<comment type="caution">
    <text evidence="1">Lacks conserved residue(s) required for the propagation of feature annotation.</text>
</comment>
<evidence type="ECO:0000259" key="2">
    <source>
        <dbReference type="PROSITE" id="PS51456"/>
    </source>
</evidence>
<keyword evidence="3" id="KW-1185">Reference proteome</keyword>
<dbReference type="Gene3D" id="1.20.5.4820">
    <property type="match status" value="1"/>
</dbReference>
<dbReference type="InterPro" id="IPR027417">
    <property type="entry name" value="P-loop_NTPase"/>
</dbReference>
<dbReference type="InterPro" id="IPR001609">
    <property type="entry name" value="Myosin_head_motor_dom-like"/>
</dbReference>
<dbReference type="PROSITE" id="PS51456">
    <property type="entry name" value="MYOSIN_MOTOR"/>
    <property type="match status" value="1"/>
</dbReference>
<proteinExistence type="inferred from homology"/>
<keyword evidence="1" id="KW-0518">Myosin</keyword>
<dbReference type="SUPFAM" id="SSF52540">
    <property type="entry name" value="P-loop containing nucleoside triphosphate hydrolases"/>
    <property type="match status" value="1"/>
</dbReference>
<dbReference type="GO" id="GO:0016459">
    <property type="term" value="C:myosin complex"/>
    <property type="evidence" value="ECO:0007669"/>
    <property type="project" value="UniProtKB-KW"/>
</dbReference>
<comment type="similarity">
    <text evidence="1">Belongs to the TRAFAC class myosin-kinesin ATPase superfamily. Myosin family.</text>
</comment>
<dbReference type="WBParaSite" id="PDA_v2.g20616.t1">
    <property type="protein sequence ID" value="PDA_v2.g20616.t1"/>
    <property type="gene ID" value="PDA_v2.g20616"/>
</dbReference>
<name>A0A914PPY5_9BILA</name>
<dbReference type="GO" id="GO:0003779">
    <property type="term" value="F:actin binding"/>
    <property type="evidence" value="ECO:0007669"/>
    <property type="project" value="UniProtKB-KW"/>
</dbReference>
<evidence type="ECO:0000313" key="3">
    <source>
        <dbReference type="Proteomes" id="UP000887578"/>
    </source>
</evidence>
<keyword evidence="1" id="KW-0505">Motor protein</keyword>
<dbReference type="AlphaFoldDB" id="A0A914PPY5"/>
<dbReference type="GO" id="GO:0005524">
    <property type="term" value="F:ATP binding"/>
    <property type="evidence" value="ECO:0007669"/>
    <property type="project" value="InterPro"/>
</dbReference>